<feature type="domain" description="Tyr recombinase" evidence="6">
    <location>
        <begin position="156"/>
        <end position="352"/>
    </location>
</feature>
<dbReference type="GO" id="GO:0003677">
    <property type="term" value="F:DNA binding"/>
    <property type="evidence" value="ECO:0007669"/>
    <property type="project" value="UniProtKB-UniRule"/>
</dbReference>
<sequence length="377" mass="42759">MSLSVVKRKGRESLYIRGTVRGQSIYECTGTPDPQQAEAYRAKREAELWEESVYGKRAVVTFAAAVSAYLEAEQRSESTLFHIERLLRHFGTRKLNAIKQEDVDRAYKAILTKGTDAAPATKLRGVLTPLRAILEFASLRDWCDKPSFSSPKIPRTKMQFLRPAEATNLVNEAAPHIRPLLVFLIGTGARMSEALELNWHDVDLPAARVVVWQKQDTERHIDLPPVVVLALSGLPHREGRVFRPYRGKAMGVGYHDTGRNGGGQIKNAWAYACERAGLPGRERVWTPKGSTNEKRVFVPDLTPHCLRHTWATWHYCIHKDLLRLKEEGGWQTISIVTRYAKKMPDFHREAVIRWLAHTDWPDIVLVCQIGANKDKGQ</sequence>
<dbReference type="PANTHER" id="PTHR30349:SF41">
    <property type="entry name" value="INTEGRASE_RECOMBINASE PROTEIN MJ0367-RELATED"/>
    <property type="match status" value="1"/>
</dbReference>
<dbReference type="InterPro" id="IPR011010">
    <property type="entry name" value="DNA_brk_join_enz"/>
</dbReference>
<dbReference type="PROSITE" id="PS51898">
    <property type="entry name" value="TYR_RECOMBINASE"/>
    <property type="match status" value="1"/>
</dbReference>
<evidence type="ECO:0000256" key="2">
    <source>
        <dbReference type="ARBA" id="ARBA00022908"/>
    </source>
</evidence>
<dbReference type="EMBL" id="LHZR01000101">
    <property type="protein sequence ID" value="KXV48755.1"/>
    <property type="molecule type" value="Genomic_DNA"/>
</dbReference>
<dbReference type="SUPFAM" id="SSF56349">
    <property type="entry name" value="DNA breaking-rejoining enzymes"/>
    <property type="match status" value="1"/>
</dbReference>
<proteinExistence type="inferred from homology"/>
<dbReference type="AlphaFoldDB" id="A0A149TK42"/>
<dbReference type="Gene3D" id="1.10.150.130">
    <property type="match status" value="1"/>
</dbReference>
<evidence type="ECO:0000313" key="8">
    <source>
        <dbReference type="EMBL" id="KXV48755.1"/>
    </source>
</evidence>
<feature type="domain" description="Core-binding (CB)" evidence="7">
    <location>
        <begin position="60"/>
        <end position="138"/>
    </location>
</feature>
<accession>A0A149TK42</accession>
<dbReference type="RefSeq" id="WP_062107370.1">
    <property type="nucleotide sequence ID" value="NZ_LHZR01000101.1"/>
</dbReference>
<dbReference type="InterPro" id="IPR044068">
    <property type="entry name" value="CB"/>
</dbReference>
<gene>
    <name evidence="8" type="ORF">AD945_06290</name>
</gene>
<keyword evidence="2" id="KW-0229">DNA integration</keyword>
<dbReference type="InterPro" id="IPR002104">
    <property type="entry name" value="Integrase_catalytic"/>
</dbReference>
<dbReference type="GO" id="GO:0015074">
    <property type="term" value="P:DNA integration"/>
    <property type="evidence" value="ECO:0007669"/>
    <property type="project" value="UniProtKB-KW"/>
</dbReference>
<evidence type="ECO:0000259" key="6">
    <source>
        <dbReference type="PROSITE" id="PS51898"/>
    </source>
</evidence>
<keyword evidence="4" id="KW-0233">DNA recombination</keyword>
<dbReference type="PATRIC" id="fig|318683.6.peg.1226"/>
<evidence type="ECO:0000256" key="1">
    <source>
        <dbReference type="ARBA" id="ARBA00008857"/>
    </source>
</evidence>
<dbReference type="Gene3D" id="1.10.443.10">
    <property type="entry name" value="Intergrase catalytic core"/>
    <property type="match status" value="1"/>
</dbReference>
<comment type="similarity">
    <text evidence="1">Belongs to the 'phage' integrase family.</text>
</comment>
<dbReference type="Proteomes" id="UP000075636">
    <property type="component" value="Unassembled WGS sequence"/>
</dbReference>
<evidence type="ECO:0000256" key="3">
    <source>
        <dbReference type="ARBA" id="ARBA00023125"/>
    </source>
</evidence>
<dbReference type="OrthoDB" id="7216962at2"/>
<protein>
    <submittedName>
        <fullName evidence="8">Integrase</fullName>
    </submittedName>
</protein>
<dbReference type="GO" id="GO:0006310">
    <property type="term" value="P:DNA recombination"/>
    <property type="evidence" value="ECO:0007669"/>
    <property type="project" value="UniProtKB-KW"/>
</dbReference>
<keyword evidence="3 5" id="KW-0238">DNA-binding</keyword>
<evidence type="ECO:0000256" key="5">
    <source>
        <dbReference type="PROSITE-ProRule" id="PRU01248"/>
    </source>
</evidence>
<organism evidence="8 9">
    <name type="scientific">Gluconobacter albidus</name>
    <dbReference type="NCBI Taxonomy" id="318683"/>
    <lineage>
        <taxon>Bacteria</taxon>
        <taxon>Pseudomonadati</taxon>
        <taxon>Pseudomonadota</taxon>
        <taxon>Alphaproteobacteria</taxon>
        <taxon>Acetobacterales</taxon>
        <taxon>Acetobacteraceae</taxon>
        <taxon>Gluconobacter</taxon>
    </lineage>
</organism>
<reference evidence="8 9" key="1">
    <citation type="submission" date="2015-06" db="EMBL/GenBank/DDBJ databases">
        <title>Improved classification and identification of acetic acid bacteria using matrix-assisted laser desorption/ionization time-of-flight mass spectrometry; Gluconobacter nephelii and Gluconobacter uchimurae are later heterotypic synonyms of Gluconobacter japonicus and Gluconobacter oxydans, respectively.</title>
        <authorList>
            <person name="Li L."/>
            <person name="Cleenwerck I."/>
            <person name="De Vuyst L."/>
            <person name="Vandamme P."/>
        </authorList>
    </citation>
    <scope>NUCLEOTIDE SEQUENCE [LARGE SCALE GENOMIC DNA]</scope>
    <source>
        <strain evidence="8 9">LMG 1768</strain>
    </source>
</reference>
<name>A0A149TK42_9PROT</name>
<evidence type="ECO:0000256" key="4">
    <source>
        <dbReference type="ARBA" id="ARBA00023172"/>
    </source>
</evidence>
<evidence type="ECO:0000259" key="7">
    <source>
        <dbReference type="PROSITE" id="PS51900"/>
    </source>
</evidence>
<dbReference type="InterPro" id="IPR013762">
    <property type="entry name" value="Integrase-like_cat_sf"/>
</dbReference>
<dbReference type="InterPro" id="IPR010998">
    <property type="entry name" value="Integrase_recombinase_N"/>
</dbReference>
<dbReference type="PROSITE" id="PS51900">
    <property type="entry name" value="CB"/>
    <property type="match status" value="1"/>
</dbReference>
<comment type="caution">
    <text evidence="8">The sequence shown here is derived from an EMBL/GenBank/DDBJ whole genome shotgun (WGS) entry which is preliminary data.</text>
</comment>
<dbReference type="PANTHER" id="PTHR30349">
    <property type="entry name" value="PHAGE INTEGRASE-RELATED"/>
    <property type="match status" value="1"/>
</dbReference>
<evidence type="ECO:0000313" key="9">
    <source>
        <dbReference type="Proteomes" id="UP000075636"/>
    </source>
</evidence>
<dbReference type="InterPro" id="IPR050090">
    <property type="entry name" value="Tyrosine_recombinase_XerCD"/>
</dbReference>